<protein>
    <recommendedName>
        <fullName evidence="1">DUF6593 domain-containing protein</fullName>
    </recommendedName>
</protein>
<sequence>MYKYKGSDHIFPKRVTLRITCCTLVLNMSLPQYQLEDSKPQYSPNVGRQDEELPGYSRDNHLYFSANNIPYVKLCFTKKTLVNTAITLKGVPYFKVSTVDAPGAVTNIKDARTGVLISTINRRILRPDTVTFPRRYNGQPQKIKEWLSKSGAYPAETWTLEAGLHTLRLSWDASTHNRLLLYKDGDGEHAGWCDPATETESFTLYIRDSMEDGWGMIITAVICILHKRLLEDSASAVNDAASTLRLGMSGRGWAPTATPC</sequence>
<dbReference type="OrthoDB" id="3256331at2759"/>
<keyword evidence="3" id="KW-1185">Reference proteome</keyword>
<dbReference type="Proteomes" id="UP000567179">
    <property type="component" value="Unassembled WGS sequence"/>
</dbReference>
<dbReference type="Pfam" id="PF20236">
    <property type="entry name" value="DUF6593"/>
    <property type="match status" value="1"/>
</dbReference>
<dbReference type="AlphaFoldDB" id="A0A8H5BQP5"/>
<feature type="domain" description="DUF6593" evidence="1">
    <location>
        <begin position="82"/>
        <end position="227"/>
    </location>
</feature>
<name>A0A8H5BQP5_9AGAR</name>
<accession>A0A8H5BQP5</accession>
<comment type="caution">
    <text evidence="2">The sequence shown here is derived from an EMBL/GenBank/DDBJ whole genome shotgun (WGS) entry which is preliminary data.</text>
</comment>
<dbReference type="EMBL" id="JAACJJ010000014">
    <property type="protein sequence ID" value="KAF5327588.1"/>
    <property type="molecule type" value="Genomic_DNA"/>
</dbReference>
<evidence type="ECO:0000313" key="2">
    <source>
        <dbReference type="EMBL" id="KAF5327588.1"/>
    </source>
</evidence>
<reference evidence="2 3" key="1">
    <citation type="journal article" date="2020" name="ISME J.">
        <title>Uncovering the hidden diversity of litter-decomposition mechanisms in mushroom-forming fungi.</title>
        <authorList>
            <person name="Floudas D."/>
            <person name="Bentzer J."/>
            <person name="Ahren D."/>
            <person name="Johansson T."/>
            <person name="Persson P."/>
            <person name="Tunlid A."/>
        </authorList>
    </citation>
    <scope>NUCLEOTIDE SEQUENCE [LARGE SCALE GENOMIC DNA]</scope>
    <source>
        <strain evidence="2 3">CBS 101986</strain>
    </source>
</reference>
<organism evidence="2 3">
    <name type="scientific">Psilocybe cf. subviscida</name>
    <dbReference type="NCBI Taxonomy" id="2480587"/>
    <lineage>
        <taxon>Eukaryota</taxon>
        <taxon>Fungi</taxon>
        <taxon>Dikarya</taxon>
        <taxon>Basidiomycota</taxon>
        <taxon>Agaricomycotina</taxon>
        <taxon>Agaricomycetes</taxon>
        <taxon>Agaricomycetidae</taxon>
        <taxon>Agaricales</taxon>
        <taxon>Agaricineae</taxon>
        <taxon>Strophariaceae</taxon>
        <taxon>Psilocybe</taxon>
    </lineage>
</organism>
<evidence type="ECO:0000313" key="3">
    <source>
        <dbReference type="Proteomes" id="UP000567179"/>
    </source>
</evidence>
<dbReference type="InterPro" id="IPR046528">
    <property type="entry name" value="DUF6593"/>
</dbReference>
<gene>
    <name evidence="2" type="ORF">D9619_004655</name>
</gene>
<proteinExistence type="predicted"/>
<evidence type="ECO:0000259" key="1">
    <source>
        <dbReference type="Pfam" id="PF20236"/>
    </source>
</evidence>